<keyword evidence="2" id="KW-0472">Membrane</keyword>
<reference evidence="3 4" key="1">
    <citation type="submission" date="2023-07" db="EMBL/GenBank/DDBJ databases">
        <title>Sequencing the genomes of 1000 actinobacteria strains.</title>
        <authorList>
            <person name="Klenk H.-P."/>
        </authorList>
    </citation>
    <scope>NUCLEOTIDE SEQUENCE [LARGE SCALE GENOMIC DNA]</scope>
    <source>
        <strain evidence="3 4">DSM 44710</strain>
    </source>
</reference>
<dbReference type="RefSeq" id="WP_306827607.1">
    <property type="nucleotide sequence ID" value="NZ_JAUSRA010000001.1"/>
</dbReference>
<keyword evidence="2" id="KW-1133">Transmembrane helix</keyword>
<evidence type="ECO:0000256" key="2">
    <source>
        <dbReference type="SAM" id="Phobius"/>
    </source>
</evidence>
<organism evidence="3 4">
    <name type="scientific">Catenuloplanes nepalensis</name>
    <dbReference type="NCBI Taxonomy" id="587533"/>
    <lineage>
        <taxon>Bacteria</taxon>
        <taxon>Bacillati</taxon>
        <taxon>Actinomycetota</taxon>
        <taxon>Actinomycetes</taxon>
        <taxon>Micromonosporales</taxon>
        <taxon>Micromonosporaceae</taxon>
        <taxon>Catenuloplanes</taxon>
    </lineage>
</organism>
<gene>
    <name evidence="3" type="ORF">J2S43_001243</name>
</gene>
<evidence type="ECO:0000256" key="1">
    <source>
        <dbReference type="SAM" id="MobiDB-lite"/>
    </source>
</evidence>
<evidence type="ECO:0000313" key="3">
    <source>
        <dbReference type="EMBL" id="MDP9792731.1"/>
    </source>
</evidence>
<evidence type="ECO:0008006" key="5">
    <source>
        <dbReference type="Google" id="ProtNLM"/>
    </source>
</evidence>
<sequence length="198" mass="21168">MSDCPDPSGSDSPDEFTDALVALRVWAGKPSLRTLRDLARPAGSLPTSTVHEILGGRRLPNLPRLEFVEAYVRACLRAHGGAGPAGTEAELRRWRDAWRRLTSDGLYTITFGPPAPSPEPMSALSRTRPADSMPPAEVIVPELLPPADPPPRTVVPRPRRRSARVLAAAGLFVAGLVVGAAGVRLLPRLSARRSARPG</sequence>
<comment type="caution">
    <text evidence="3">The sequence shown here is derived from an EMBL/GenBank/DDBJ whole genome shotgun (WGS) entry which is preliminary data.</text>
</comment>
<accession>A0ABT9MMS0</accession>
<feature type="transmembrane region" description="Helical" evidence="2">
    <location>
        <begin position="165"/>
        <end position="186"/>
    </location>
</feature>
<keyword evidence="4" id="KW-1185">Reference proteome</keyword>
<evidence type="ECO:0000313" key="4">
    <source>
        <dbReference type="Proteomes" id="UP001240984"/>
    </source>
</evidence>
<proteinExistence type="predicted"/>
<keyword evidence="2" id="KW-0812">Transmembrane</keyword>
<dbReference type="EMBL" id="JAUSRA010000001">
    <property type="protein sequence ID" value="MDP9792731.1"/>
    <property type="molecule type" value="Genomic_DNA"/>
</dbReference>
<feature type="region of interest" description="Disordered" evidence="1">
    <location>
        <begin position="111"/>
        <end position="132"/>
    </location>
</feature>
<name>A0ABT9MMS0_9ACTN</name>
<protein>
    <recommendedName>
        <fullName evidence="5">Transcriptional regulator</fullName>
    </recommendedName>
</protein>
<dbReference type="Proteomes" id="UP001240984">
    <property type="component" value="Unassembled WGS sequence"/>
</dbReference>